<name>A0AAE1DYF1_9GAST</name>
<gene>
    <name evidence="2" type="ORF">RRG08_056028</name>
</gene>
<organism evidence="2 3">
    <name type="scientific">Elysia crispata</name>
    <name type="common">lettuce slug</name>
    <dbReference type="NCBI Taxonomy" id="231223"/>
    <lineage>
        <taxon>Eukaryota</taxon>
        <taxon>Metazoa</taxon>
        <taxon>Spiralia</taxon>
        <taxon>Lophotrochozoa</taxon>
        <taxon>Mollusca</taxon>
        <taxon>Gastropoda</taxon>
        <taxon>Heterobranchia</taxon>
        <taxon>Euthyneura</taxon>
        <taxon>Panpulmonata</taxon>
        <taxon>Sacoglossa</taxon>
        <taxon>Placobranchoidea</taxon>
        <taxon>Plakobranchidae</taxon>
        <taxon>Elysia</taxon>
    </lineage>
</organism>
<evidence type="ECO:0000313" key="3">
    <source>
        <dbReference type="Proteomes" id="UP001283361"/>
    </source>
</evidence>
<accession>A0AAE1DYF1</accession>
<proteinExistence type="predicted"/>
<dbReference type="AlphaFoldDB" id="A0AAE1DYF1"/>
<keyword evidence="1" id="KW-0812">Transmembrane</keyword>
<reference evidence="2" key="1">
    <citation type="journal article" date="2023" name="G3 (Bethesda)">
        <title>A reference genome for the long-term kleptoplast-retaining sea slug Elysia crispata morphotype clarki.</title>
        <authorList>
            <person name="Eastman K.E."/>
            <person name="Pendleton A.L."/>
            <person name="Shaikh M.A."/>
            <person name="Suttiyut T."/>
            <person name="Ogas R."/>
            <person name="Tomko P."/>
            <person name="Gavelis G."/>
            <person name="Widhalm J.R."/>
            <person name="Wisecaver J.H."/>
        </authorList>
    </citation>
    <scope>NUCLEOTIDE SEQUENCE</scope>
    <source>
        <strain evidence="2">ECLA1</strain>
    </source>
</reference>
<sequence>MRSGEHATDSLIFSVFVIAASIYVAAAADIVVLMPFENVRARMTDIYRLHDSTVFILCDIRGHPWRVWGLSTSSRSVRPTQTISKSDILFIMSKSADLDHLGQNLFEDVENGWVEETRGGGGGRRGDEGGCWLAATTSLLLLLPPPPLTAASPDDHSHTLCRTGQFNFLSNLFKNKE</sequence>
<feature type="transmembrane region" description="Helical" evidence="1">
    <location>
        <begin position="12"/>
        <end position="33"/>
    </location>
</feature>
<keyword evidence="1" id="KW-0472">Membrane</keyword>
<evidence type="ECO:0000313" key="2">
    <source>
        <dbReference type="EMBL" id="KAK3787307.1"/>
    </source>
</evidence>
<dbReference type="EMBL" id="JAWDGP010001872">
    <property type="protein sequence ID" value="KAK3787307.1"/>
    <property type="molecule type" value="Genomic_DNA"/>
</dbReference>
<keyword evidence="3" id="KW-1185">Reference proteome</keyword>
<protein>
    <submittedName>
        <fullName evidence="2">Uncharacterized protein</fullName>
    </submittedName>
</protein>
<keyword evidence="1" id="KW-1133">Transmembrane helix</keyword>
<evidence type="ECO:0000256" key="1">
    <source>
        <dbReference type="SAM" id="Phobius"/>
    </source>
</evidence>
<dbReference type="Proteomes" id="UP001283361">
    <property type="component" value="Unassembled WGS sequence"/>
</dbReference>
<comment type="caution">
    <text evidence="2">The sequence shown here is derived from an EMBL/GenBank/DDBJ whole genome shotgun (WGS) entry which is preliminary data.</text>
</comment>